<keyword evidence="2" id="KW-1185">Reference proteome</keyword>
<proteinExistence type="predicted"/>
<organism evidence="1 2">
    <name type="scientific">Haematococcus lacustris</name>
    <name type="common">Green alga</name>
    <name type="synonym">Haematococcus pluvialis</name>
    <dbReference type="NCBI Taxonomy" id="44745"/>
    <lineage>
        <taxon>Eukaryota</taxon>
        <taxon>Viridiplantae</taxon>
        <taxon>Chlorophyta</taxon>
        <taxon>core chlorophytes</taxon>
        <taxon>Chlorophyceae</taxon>
        <taxon>CS clade</taxon>
        <taxon>Chlamydomonadales</taxon>
        <taxon>Haematococcaceae</taxon>
        <taxon>Haematococcus</taxon>
    </lineage>
</organism>
<reference evidence="1 2" key="1">
    <citation type="submission" date="2020-02" db="EMBL/GenBank/DDBJ databases">
        <title>Draft genome sequence of Haematococcus lacustris strain NIES-144.</title>
        <authorList>
            <person name="Morimoto D."/>
            <person name="Nakagawa S."/>
            <person name="Yoshida T."/>
            <person name="Sawayama S."/>
        </authorList>
    </citation>
    <scope>NUCLEOTIDE SEQUENCE [LARGE SCALE GENOMIC DNA]</scope>
    <source>
        <strain evidence="1 2">NIES-144</strain>
    </source>
</reference>
<sequence>MDVEAAQHDSQFWAKQRYSTTLTYLMDQSCAGDVGGLLPPEYAHWLQCEAPAGTQVHSSSSNTVLQVSPNDRRLHLQPSSWPGGERFRLAPGSVLQANTSRGWSWRDVQVSPAGSPCLLPLPVCPQYLVVVMLAAAWG</sequence>
<name>A0A699Z2Z7_HAELA</name>
<accession>A0A699Z2Z7</accession>
<dbReference type="Proteomes" id="UP000485058">
    <property type="component" value="Unassembled WGS sequence"/>
</dbReference>
<evidence type="ECO:0000313" key="2">
    <source>
        <dbReference type="Proteomes" id="UP000485058"/>
    </source>
</evidence>
<dbReference type="EMBL" id="BLLF01000606">
    <property type="protein sequence ID" value="GFH13389.1"/>
    <property type="molecule type" value="Genomic_DNA"/>
</dbReference>
<protein>
    <submittedName>
        <fullName evidence="1">Uncharacterized protein</fullName>
    </submittedName>
</protein>
<evidence type="ECO:0000313" key="1">
    <source>
        <dbReference type="EMBL" id="GFH13389.1"/>
    </source>
</evidence>
<dbReference type="AlphaFoldDB" id="A0A699Z2Z7"/>
<gene>
    <name evidence="1" type="ORF">HaLaN_09265</name>
</gene>
<comment type="caution">
    <text evidence="1">The sequence shown here is derived from an EMBL/GenBank/DDBJ whole genome shotgun (WGS) entry which is preliminary data.</text>
</comment>